<organism evidence="1 2">
    <name type="scientific">Roseburia intestinalis</name>
    <dbReference type="NCBI Taxonomy" id="166486"/>
    <lineage>
        <taxon>Bacteria</taxon>
        <taxon>Bacillati</taxon>
        <taxon>Bacillota</taxon>
        <taxon>Clostridia</taxon>
        <taxon>Lachnospirales</taxon>
        <taxon>Lachnospiraceae</taxon>
        <taxon>Roseburia</taxon>
    </lineage>
</organism>
<dbReference type="Gene3D" id="3.40.50.300">
    <property type="entry name" value="P-loop containing nucleotide triphosphate hydrolases"/>
    <property type="match status" value="1"/>
</dbReference>
<dbReference type="EMBL" id="CYXZ01000005">
    <property type="protein sequence ID" value="CUM84926.1"/>
    <property type="molecule type" value="Genomic_DNA"/>
</dbReference>
<dbReference type="PaxDb" id="166486-ERS852572_00763"/>
<evidence type="ECO:0000313" key="2">
    <source>
        <dbReference type="Proteomes" id="UP000095350"/>
    </source>
</evidence>
<dbReference type="InterPro" id="IPR027417">
    <property type="entry name" value="P-loop_NTPase"/>
</dbReference>
<dbReference type="OrthoDB" id="9777019at2"/>
<sequence>MHKLDVAFCDTNETYGERFAAYLMEHKAKEFTVHLFPEPELFLQKIKNEKFDLVLLGSGFSEFGEQAVLSGMTVLILSENIPERLSEDNSYLQSGRKLTVIFKYQPMEAILHEMMVVTGGKKAGKESFTDRLTKLEIIGVYSPIGHEMQMPFSMVLSSVLAKQRRILYINLMQNTGFLQLFDSQAEYDIGDLTLRLRRGTTESEQFFQSIYEMGDFSYVAPFRNPEQLGEFQMDDYRKLLAHLEENTKFDTVVFDFGTGIPSIAAFLEECSSIYCPAKEGYFYECQKAEFVHYLEQVKPDGMSERLQFVNLPFTAKGIRGGGNMLEQLVWSEFGDYIRDYLAGDAYGEI</sequence>
<dbReference type="Proteomes" id="UP000095350">
    <property type="component" value="Unassembled WGS sequence"/>
</dbReference>
<dbReference type="RefSeq" id="WP_055193360.1">
    <property type="nucleotide sequence ID" value="NZ_CABIYH010000005.1"/>
</dbReference>
<dbReference type="AlphaFoldDB" id="A0A173S4N6"/>
<proteinExistence type="predicted"/>
<name>A0A173S4N6_9FIRM</name>
<evidence type="ECO:0000313" key="1">
    <source>
        <dbReference type="EMBL" id="CUM84926.1"/>
    </source>
</evidence>
<gene>
    <name evidence="1" type="ORF">ERS852572_00763</name>
</gene>
<dbReference type="STRING" id="166486.ERS852572_00763"/>
<dbReference type="Gene3D" id="3.40.50.10850">
    <property type="entry name" value="Ntrc-like two-domain protein"/>
    <property type="match status" value="1"/>
</dbReference>
<protein>
    <submittedName>
        <fullName evidence="1">Uncharacterized protein</fullName>
    </submittedName>
</protein>
<accession>A0A173S4N6</accession>
<reference evidence="1 2" key="1">
    <citation type="submission" date="2015-09" db="EMBL/GenBank/DDBJ databases">
        <authorList>
            <consortium name="Pathogen Informatics"/>
        </authorList>
    </citation>
    <scope>NUCLEOTIDE SEQUENCE [LARGE SCALE GENOMIC DNA]</scope>
    <source>
        <strain evidence="1 2">2789STDY5834960</strain>
    </source>
</reference>